<proteinExistence type="predicted"/>
<comment type="caution">
    <text evidence="2">The sequence shown here is derived from an EMBL/GenBank/DDBJ whole genome shotgun (WGS) entry which is preliminary data.</text>
</comment>
<keyword evidence="1" id="KW-1133">Transmembrane helix</keyword>
<organism evidence="2 3">
    <name type="scientific">Lederbergia ruris</name>
    <dbReference type="NCBI Taxonomy" id="217495"/>
    <lineage>
        <taxon>Bacteria</taxon>
        <taxon>Bacillati</taxon>
        <taxon>Bacillota</taxon>
        <taxon>Bacilli</taxon>
        <taxon>Bacillales</taxon>
        <taxon>Bacillaceae</taxon>
        <taxon>Lederbergia</taxon>
    </lineage>
</organism>
<evidence type="ECO:0000256" key="1">
    <source>
        <dbReference type="SAM" id="Phobius"/>
    </source>
</evidence>
<gene>
    <name evidence="2" type="primary">ybyB</name>
    <name evidence="2" type="ORF">J8TS2_13160</name>
</gene>
<protein>
    <submittedName>
        <fullName evidence="2">Uncharacterized protein</fullName>
    </submittedName>
</protein>
<keyword evidence="1" id="KW-0812">Transmembrane</keyword>
<reference evidence="2 3" key="1">
    <citation type="submission" date="2021-03" db="EMBL/GenBank/DDBJ databases">
        <title>Antimicrobial resistance genes in bacteria isolated from Japanese honey, and their potential for conferring macrolide and lincosamide resistance in the American foulbrood pathogen Paenibacillus larvae.</title>
        <authorList>
            <person name="Okamoto M."/>
            <person name="Kumagai M."/>
            <person name="Kanamori H."/>
            <person name="Takamatsu D."/>
        </authorList>
    </citation>
    <scope>NUCLEOTIDE SEQUENCE [LARGE SCALE GENOMIC DNA]</scope>
    <source>
        <strain evidence="2 3">J8TS2</strain>
    </source>
</reference>
<sequence length="91" mass="10541">MAIKRLTPYVMLGIGIAGVTYLVKEENRNKTFNTVQQMKETVQKWFNRQNSEIQKKLLDKAGHPNPFDHGDAEMVSEGAMYAVEYYNKEEQ</sequence>
<evidence type="ECO:0000313" key="2">
    <source>
        <dbReference type="EMBL" id="GIN56997.1"/>
    </source>
</evidence>
<dbReference type="EMBL" id="BORB01000008">
    <property type="protein sequence ID" value="GIN56997.1"/>
    <property type="molecule type" value="Genomic_DNA"/>
</dbReference>
<keyword evidence="1" id="KW-0472">Membrane</keyword>
<dbReference type="Proteomes" id="UP000679950">
    <property type="component" value="Unassembled WGS sequence"/>
</dbReference>
<accession>A0ABQ4KG99</accession>
<keyword evidence="3" id="KW-1185">Reference proteome</keyword>
<evidence type="ECO:0000313" key="3">
    <source>
        <dbReference type="Proteomes" id="UP000679950"/>
    </source>
</evidence>
<dbReference type="RefSeq" id="WP_158321169.1">
    <property type="nucleotide sequence ID" value="NZ_BORB01000008.1"/>
</dbReference>
<feature type="transmembrane region" description="Helical" evidence="1">
    <location>
        <begin position="6"/>
        <end position="23"/>
    </location>
</feature>
<name>A0ABQ4KG99_9BACI</name>